<sequence length="122" mass="13253">MAGVFVILPSGPPKKNMALILDTSHTPTSDSIRSETVRLESLSLLGVIGYLDQVKLGLVTNRADQKQPFGKYRALYTRVRGVVGSVMIHHTCLLSKAWLKVLTSLKPNPPAFLGLQSLAQLA</sequence>
<accession>A0AAV3P3S7</accession>
<comment type="caution">
    <text evidence="1">The sequence shown here is derived from an EMBL/GenBank/DDBJ whole genome shotgun (WGS) entry which is preliminary data.</text>
</comment>
<organism evidence="1 2">
    <name type="scientific">Lithospermum erythrorhizon</name>
    <name type="common">Purple gromwell</name>
    <name type="synonym">Lithospermum officinale var. erythrorhizon</name>
    <dbReference type="NCBI Taxonomy" id="34254"/>
    <lineage>
        <taxon>Eukaryota</taxon>
        <taxon>Viridiplantae</taxon>
        <taxon>Streptophyta</taxon>
        <taxon>Embryophyta</taxon>
        <taxon>Tracheophyta</taxon>
        <taxon>Spermatophyta</taxon>
        <taxon>Magnoliopsida</taxon>
        <taxon>eudicotyledons</taxon>
        <taxon>Gunneridae</taxon>
        <taxon>Pentapetalae</taxon>
        <taxon>asterids</taxon>
        <taxon>lamiids</taxon>
        <taxon>Boraginales</taxon>
        <taxon>Boraginaceae</taxon>
        <taxon>Boraginoideae</taxon>
        <taxon>Lithospermeae</taxon>
        <taxon>Lithospermum</taxon>
    </lineage>
</organism>
<reference evidence="1 2" key="1">
    <citation type="submission" date="2024-01" db="EMBL/GenBank/DDBJ databases">
        <title>The complete chloroplast genome sequence of Lithospermum erythrorhizon: insights into the phylogenetic relationship among Boraginaceae species and the maternal lineages of purple gromwells.</title>
        <authorList>
            <person name="Okada T."/>
            <person name="Watanabe K."/>
        </authorList>
    </citation>
    <scope>NUCLEOTIDE SEQUENCE [LARGE SCALE GENOMIC DNA]</scope>
</reference>
<evidence type="ECO:0000313" key="2">
    <source>
        <dbReference type="Proteomes" id="UP001454036"/>
    </source>
</evidence>
<evidence type="ECO:0000313" key="1">
    <source>
        <dbReference type="EMBL" id="GAA0144672.1"/>
    </source>
</evidence>
<dbReference type="AlphaFoldDB" id="A0AAV3P3S7"/>
<dbReference type="EMBL" id="BAABME010000677">
    <property type="protein sequence ID" value="GAA0144672.1"/>
    <property type="molecule type" value="Genomic_DNA"/>
</dbReference>
<gene>
    <name evidence="1" type="ORF">LIER_05058</name>
</gene>
<protein>
    <submittedName>
        <fullName evidence="1">Uncharacterized protein</fullName>
    </submittedName>
</protein>
<name>A0AAV3P3S7_LITER</name>
<proteinExistence type="predicted"/>
<keyword evidence="2" id="KW-1185">Reference proteome</keyword>
<dbReference type="Proteomes" id="UP001454036">
    <property type="component" value="Unassembled WGS sequence"/>
</dbReference>